<feature type="region of interest" description="Disordered" evidence="1">
    <location>
        <begin position="37"/>
        <end position="58"/>
    </location>
</feature>
<feature type="compositionally biased region" description="Polar residues" evidence="1">
    <location>
        <begin position="49"/>
        <end position="58"/>
    </location>
</feature>
<keyword evidence="2" id="KW-0812">Transmembrane</keyword>
<evidence type="ECO:0000256" key="1">
    <source>
        <dbReference type="SAM" id="MobiDB-lite"/>
    </source>
</evidence>
<proteinExistence type="predicted"/>
<dbReference type="EMBL" id="UIDG01000068">
    <property type="protein sequence ID" value="SUS04974.1"/>
    <property type="molecule type" value="Genomic_DNA"/>
</dbReference>
<accession>A0A380TBX4</accession>
<evidence type="ECO:0000256" key="2">
    <source>
        <dbReference type="SAM" id="Phobius"/>
    </source>
</evidence>
<evidence type="ECO:0000313" key="3">
    <source>
        <dbReference type="EMBL" id="SUS04974.1"/>
    </source>
</evidence>
<keyword evidence="2" id="KW-1133">Transmembrane helix</keyword>
<dbReference type="AlphaFoldDB" id="A0A380TBX4"/>
<name>A0A380TBX4_9ZZZZ</name>
<gene>
    <name evidence="3" type="ORF">DF3PB_160026</name>
</gene>
<organism evidence="3">
    <name type="scientific">metagenome</name>
    <dbReference type="NCBI Taxonomy" id="256318"/>
    <lineage>
        <taxon>unclassified sequences</taxon>
        <taxon>metagenomes</taxon>
    </lineage>
</organism>
<sequence>MRKIDTFAHAAKVVALCLPPVVMSLIGLAALSRKKGEAVPAVKRRTPMARTTSSRTGG</sequence>
<reference evidence="3" key="1">
    <citation type="submission" date="2018-07" db="EMBL/GenBank/DDBJ databases">
        <authorList>
            <person name="Quirk P.G."/>
            <person name="Krulwich T.A."/>
        </authorList>
    </citation>
    <scope>NUCLEOTIDE SEQUENCE</scope>
</reference>
<feature type="transmembrane region" description="Helical" evidence="2">
    <location>
        <begin position="6"/>
        <end position="31"/>
    </location>
</feature>
<keyword evidence="2" id="KW-0472">Membrane</keyword>
<protein>
    <submittedName>
        <fullName evidence="3">Uncharacterized protein</fullName>
    </submittedName>
</protein>